<comment type="caution">
    <text evidence="2">Once thought to be involved in copper homeostasis, experiments in E.coli have shown this is not the case.</text>
</comment>
<organism evidence="3 4">
    <name type="scientific">Stenotrophomonas nitritireducens</name>
    <dbReference type="NCBI Taxonomy" id="83617"/>
    <lineage>
        <taxon>Bacteria</taxon>
        <taxon>Pseudomonadati</taxon>
        <taxon>Pseudomonadota</taxon>
        <taxon>Gammaproteobacteria</taxon>
        <taxon>Lysobacterales</taxon>
        <taxon>Lysobacteraceae</taxon>
        <taxon>Stenotrophomonas</taxon>
    </lineage>
</organism>
<keyword evidence="2" id="KW-0963">Cytoplasm</keyword>
<dbReference type="Gene3D" id="3.20.20.380">
    <property type="entry name" value="Copper homeostasis (CutC) domain"/>
    <property type="match status" value="1"/>
</dbReference>
<comment type="caution">
    <text evidence="3">The sequence shown here is derived from an EMBL/GenBank/DDBJ whole genome shotgun (WGS) entry which is preliminary data.</text>
</comment>
<dbReference type="Proteomes" id="UP000050902">
    <property type="component" value="Unassembled WGS sequence"/>
</dbReference>
<dbReference type="InterPro" id="IPR036822">
    <property type="entry name" value="CutC-like_dom_sf"/>
</dbReference>
<dbReference type="HAMAP" id="MF_00795">
    <property type="entry name" value="CutC"/>
    <property type="match status" value="1"/>
</dbReference>
<dbReference type="PANTHER" id="PTHR12598:SF0">
    <property type="entry name" value="COPPER HOMEOSTASIS PROTEIN CUTC HOMOLOG"/>
    <property type="match status" value="1"/>
</dbReference>
<evidence type="ECO:0000313" key="4">
    <source>
        <dbReference type="Proteomes" id="UP000050902"/>
    </source>
</evidence>
<comment type="similarity">
    <text evidence="1 2">Belongs to the CutC family.</text>
</comment>
<protein>
    <recommendedName>
        <fullName evidence="2">PF03932 family protein CutC</fullName>
    </recommendedName>
</protein>
<accession>A0ABR5NND9</accession>
<evidence type="ECO:0000313" key="3">
    <source>
        <dbReference type="EMBL" id="KRG60233.1"/>
    </source>
</evidence>
<dbReference type="PANTHER" id="PTHR12598">
    <property type="entry name" value="COPPER HOMEOSTASIS PROTEIN CUTC"/>
    <property type="match status" value="1"/>
</dbReference>
<comment type="subcellular location">
    <subcellularLocation>
        <location evidence="2">Cytoplasm</location>
    </subcellularLocation>
</comment>
<sequence length="245" mass="25806">MSGRRLLEIASNSVASALAAQAGGADRIELFDNLAQGGTTPSRGSVAVARDRLRIPLFVLIRPRPGDFHYDAQETEIMLRDIESCRQLGCDGVVIGALTMDGDVDIPLCRELVAAAGPLGITFHRAFDAARDLPSAMEQVINLGCQRILSSGGAVSAMAGSHTLRQLATQAGDRIRVMAGAGLDAGNIADVTVQSGCNELHASAKASRTSPMRHHNPALAGLENDWVQSDAELVSALRRALDQMG</sequence>
<dbReference type="RefSeq" id="WP_055769158.1">
    <property type="nucleotide sequence ID" value="NZ_LDJG01000003.1"/>
</dbReference>
<dbReference type="InterPro" id="IPR005627">
    <property type="entry name" value="CutC-like"/>
</dbReference>
<dbReference type="Pfam" id="PF03932">
    <property type="entry name" value="CutC"/>
    <property type="match status" value="1"/>
</dbReference>
<proteinExistence type="inferred from homology"/>
<evidence type="ECO:0000256" key="2">
    <source>
        <dbReference type="HAMAP-Rule" id="MF_00795"/>
    </source>
</evidence>
<gene>
    <name evidence="2" type="primary">cutC</name>
    <name evidence="3" type="ORF">ABB22_02345</name>
</gene>
<dbReference type="SUPFAM" id="SSF110395">
    <property type="entry name" value="CutC-like"/>
    <property type="match status" value="1"/>
</dbReference>
<keyword evidence="4" id="KW-1185">Reference proteome</keyword>
<evidence type="ECO:0000256" key="1">
    <source>
        <dbReference type="ARBA" id="ARBA00007768"/>
    </source>
</evidence>
<name>A0ABR5NND9_9GAMM</name>
<dbReference type="EMBL" id="LDJG01000003">
    <property type="protein sequence ID" value="KRG60233.1"/>
    <property type="molecule type" value="Genomic_DNA"/>
</dbReference>
<reference evidence="3 4" key="1">
    <citation type="submission" date="2015-05" db="EMBL/GenBank/DDBJ databases">
        <title>Genome sequencing and analysis of members of genus Stenotrophomonas.</title>
        <authorList>
            <person name="Patil P.P."/>
            <person name="Midha S."/>
            <person name="Patil P.B."/>
        </authorList>
    </citation>
    <scope>NUCLEOTIDE SEQUENCE [LARGE SCALE GENOMIC DNA]</scope>
    <source>
        <strain evidence="3 4">DSM 12575</strain>
    </source>
</reference>